<dbReference type="InterPro" id="IPR005844">
    <property type="entry name" value="A-D-PHexomutase_a/b/a-I"/>
</dbReference>
<keyword evidence="6" id="KW-0413">Isomerase</keyword>
<evidence type="ECO:0000256" key="3">
    <source>
        <dbReference type="ARBA" id="ARBA00022553"/>
    </source>
</evidence>
<dbReference type="SUPFAM" id="SSF53738">
    <property type="entry name" value="Phosphoglucomutase, first 3 domains"/>
    <property type="match status" value="2"/>
</dbReference>
<dbReference type="PANTHER" id="PTHR45745">
    <property type="entry name" value="PHOSPHOMANNOMUTASE 45A"/>
    <property type="match status" value="1"/>
</dbReference>
<feature type="domain" description="Alpha-D-phosphohexomutase alpha/beta/alpha" evidence="10">
    <location>
        <begin position="164"/>
        <end position="265"/>
    </location>
</feature>
<feature type="domain" description="Alpha-D-phosphohexomutase alpha/beta/alpha" evidence="9">
    <location>
        <begin position="5"/>
        <end position="139"/>
    </location>
</feature>
<dbReference type="OrthoDB" id="9806956at2"/>
<dbReference type="PRINTS" id="PR00509">
    <property type="entry name" value="PGMPMM"/>
</dbReference>
<dbReference type="STRING" id="1134406.ADN00_02120"/>
<evidence type="ECO:0000313" key="13">
    <source>
        <dbReference type="Proteomes" id="UP000050417"/>
    </source>
</evidence>
<evidence type="ECO:0000259" key="11">
    <source>
        <dbReference type="Pfam" id="PF02880"/>
    </source>
</evidence>
<keyword evidence="4 7" id="KW-0479">Metal-binding</keyword>
<dbReference type="Pfam" id="PF02878">
    <property type="entry name" value="PGM_PMM_I"/>
    <property type="match status" value="1"/>
</dbReference>
<evidence type="ECO:0000256" key="1">
    <source>
        <dbReference type="ARBA" id="ARBA00001946"/>
    </source>
</evidence>
<dbReference type="SUPFAM" id="SSF55957">
    <property type="entry name" value="Phosphoglucomutase, C-terminal domain"/>
    <property type="match status" value="1"/>
</dbReference>
<sequence length="473" mass="52020">MAFKIKFGTDGWRGKIAEDYTFDNVRRCAQGYANYFNQIGKSGKWIVVGHDMRFHSENFALATAEVLVANGFKVYLTDGPTPTPVIAYAIVNKKAAGGINITASHNPPTDNGFKVRDENGGAIDPEGLKKIESLIPDEMEAVKRVSAKEAEADGRIVRFDPAPAYIENIQKLVDLEPIRQAGFKILVDPMWGNGIGWFPRLLAGGKTEVIEIHNHRNPTFPEMSRPEPIPPNINVGLQTTVDQNADVLIILDGDADRVGIGDEKGNFINQLQVYALLALYLLEVKGQRGPIVKTLSTTSMLEKLGKLYNIPVHETGVGFKYVAPKMMETNAMIGGEESGGYAFANHVPERDGILAGLFMLDMMVKLKSKPSELLALLFSKIGAHYYDRIDREFSGNRSDREAKIVNANPPTIGGLKVTGLNTMDGFKFGLEDGGWLLIRFSGTEPIMRVYCETTHADRVQPILQDGLRIAGLV</sequence>
<comment type="caution">
    <text evidence="12">The sequence shown here is derived from an EMBL/GenBank/DDBJ whole genome shotgun (WGS) entry which is preliminary data.</text>
</comment>
<dbReference type="Pfam" id="PF00408">
    <property type="entry name" value="PGM_PMM_IV"/>
    <property type="match status" value="1"/>
</dbReference>
<dbReference type="InterPro" id="IPR036900">
    <property type="entry name" value="A-D-PHexomutase_C_sf"/>
</dbReference>
<dbReference type="GO" id="GO:0005975">
    <property type="term" value="P:carbohydrate metabolic process"/>
    <property type="evidence" value="ECO:0007669"/>
    <property type="project" value="InterPro"/>
</dbReference>
<name>A0A0P6YCP1_9CHLR</name>
<gene>
    <name evidence="12" type="ORF">ADN00_02120</name>
</gene>
<keyword evidence="5 7" id="KW-0460">Magnesium</keyword>
<dbReference type="InterPro" id="IPR005845">
    <property type="entry name" value="A-D-PHexomutase_a/b/a-II"/>
</dbReference>
<dbReference type="Gene3D" id="3.30.310.50">
    <property type="entry name" value="Alpha-D-phosphohexomutase, C-terminal domain"/>
    <property type="match status" value="1"/>
</dbReference>
<comment type="similarity">
    <text evidence="2 7">Belongs to the phosphohexose mutase family.</text>
</comment>
<feature type="domain" description="Alpha-D-phosphohexomutase C-terminal" evidence="8">
    <location>
        <begin position="424"/>
        <end position="461"/>
    </location>
</feature>
<evidence type="ECO:0000256" key="7">
    <source>
        <dbReference type="RuleBase" id="RU004326"/>
    </source>
</evidence>
<evidence type="ECO:0000259" key="9">
    <source>
        <dbReference type="Pfam" id="PF02878"/>
    </source>
</evidence>
<dbReference type="EMBL" id="LGCL01000009">
    <property type="protein sequence ID" value="KPL79783.1"/>
    <property type="molecule type" value="Genomic_DNA"/>
</dbReference>
<proteinExistence type="inferred from homology"/>
<evidence type="ECO:0000259" key="10">
    <source>
        <dbReference type="Pfam" id="PF02879"/>
    </source>
</evidence>
<organism evidence="12 13">
    <name type="scientific">Ornatilinea apprima</name>
    <dbReference type="NCBI Taxonomy" id="1134406"/>
    <lineage>
        <taxon>Bacteria</taxon>
        <taxon>Bacillati</taxon>
        <taxon>Chloroflexota</taxon>
        <taxon>Anaerolineae</taxon>
        <taxon>Anaerolineales</taxon>
        <taxon>Anaerolineaceae</taxon>
        <taxon>Ornatilinea</taxon>
    </lineage>
</organism>
<evidence type="ECO:0000256" key="4">
    <source>
        <dbReference type="ARBA" id="ARBA00022723"/>
    </source>
</evidence>
<evidence type="ECO:0000256" key="6">
    <source>
        <dbReference type="ARBA" id="ARBA00023235"/>
    </source>
</evidence>
<dbReference type="AlphaFoldDB" id="A0A0P6YCP1"/>
<evidence type="ECO:0000256" key="5">
    <source>
        <dbReference type="ARBA" id="ARBA00022842"/>
    </source>
</evidence>
<dbReference type="Pfam" id="PF02879">
    <property type="entry name" value="PGM_PMM_II"/>
    <property type="match status" value="1"/>
</dbReference>
<dbReference type="InterPro" id="IPR016066">
    <property type="entry name" value="A-D-PHexomutase_CS"/>
</dbReference>
<dbReference type="RefSeq" id="WP_075061312.1">
    <property type="nucleotide sequence ID" value="NZ_LGCL01000009.1"/>
</dbReference>
<dbReference type="PROSITE" id="PS00710">
    <property type="entry name" value="PGM_PMM"/>
    <property type="match status" value="1"/>
</dbReference>
<dbReference type="InterPro" id="IPR016055">
    <property type="entry name" value="A-D-PHexomutase_a/b/a-I/II/III"/>
</dbReference>
<evidence type="ECO:0000256" key="2">
    <source>
        <dbReference type="ARBA" id="ARBA00010231"/>
    </source>
</evidence>
<dbReference type="CDD" id="cd05800">
    <property type="entry name" value="PGM_like2"/>
    <property type="match status" value="1"/>
</dbReference>
<evidence type="ECO:0000259" key="8">
    <source>
        <dbReference type="Pfam" id="PF00408"/>
    </source>
</evidence>
<dbReference type="InterPro" id="IPR005841">
    <property type="entry name" value="Alpha-D-phosphohexomutase_SF"/>
</dbReference>
<dbReference type="InterPro" id="IPR005846">
    <property type="entry name" value="A-D-PHexomutase_a/b/a-III"/>
</dbReference>
<feature type="domain" description="Alpha-D-phosphohexomutase alpha/beta/alpha" evidence="11">
    <location>
        <begin position="272"/>
        <end position="377"/>
    </location>
</feature>
<keyword evidence="3" id="KW-0597">Phosphoprotein</keyword>
<protein>
    <submittedName>
        <fullName evidence="12">Phosphomannomutase</fullName>
    </submittedName>
</protein>
<dbReference type="GO" id="GO:0008973">
    <property type="term" value="F:phosphopentomutase activity"/>
    <property type="evidence" value="ECO:0007669"/>
    <property type="project" value="TreeGrafter"/>
</dbReference>
<comment type="cofactor">
    <cofactor evidence="1">
        <name>Mg(2+)</name>
        <dbReference type="ChEBI" id="CHEBI:18420"/>
    </cofactor>
</comment>
<reference evidence="12 13" key="1">
    <citation type="submission" date="2015-07" db="EMBL/GenBank/DDBJ databases">
        <title>Genome sequence of Ornatilinea apprima DSM 23815.</title>
        <authorList>
            <person name="Hemp J."/>
            <person name="Ward L.M."/>
            <person name="Pace L.A."/>
            <person name="Fischer W.W."/>
        </authorList>
    </citation>
    <scope>NUCLEOTIDE SEQUENCE [LARGE SCALE GENOMIC DNA]</scope>
    <source>
        <strain evidence="12 13">P3M-1</strain>
    </source>
</reference>
<accession>A0A0P6YCP1</accession>
<dbReference type="GO" id="GO:0006166">
    <property type="term" value="P:purine ribonucleoside salvage"/>
    <property type="evidence" value="ECO:0007669"/>
    <property type="project" value="TreeGrafter"/>
</dbReference>
<evidence type="ECO:0000313" key="12">
    <source>
        <dbReference type="EMBL" id="KPL79783.1"/>
    </source>
</evidence>
<dbReference type="Gene3D" id="3.40.120.10">
    <property type="entry name" value="Alpha-D-Glucose-1,6-Bisphosphate, subunit A, domain 3"/>
    <property type="match status" value="3"/>
</dbReference>
<dbReference type="PANTHER" id="PTHR45745:SF1">
    <property type="entry name" value="PHOSPHOGLUCOMUTASE 2B-RELATED"/>
    <property type="match status" value="1"/>
</dbReference>
<dbReference type="Pfam" id="PF02880">
    <property type="entry name" value="PGM_PMM_III"/>
    <property type="match status" value="1"/>
</dbReference>
<keyword evidence="13" id="KW-1185">Reference proteome</keyword>
<dbReference type="Proteomes" id="UP000050417">
    <property type="component" value="Unassembled WGS sequence"/>
</dbReference>
<dbReference type="GO" id="GO:0000287">
    <property type="term" value="F:magnesium ion binding"/>
    <property type="evidence" value="ECO:0007669"/>
    <property type="project" value="InterPro"/>
</dbReference>
<dbReference type="InterPro" id="IPR005843">
    <property type="entry name" value="A-D-PHexomutase_C"/>
</dbReference>